<organism evidence="1 2">
    <name type="scientific">Acinetobacter radioresistens SK82</name>
    <dbReference type="NCBI Taxonomy" id="596318"/>
    <lineage>
        <taxon>Bacteria</taxon>
        <taxon>Pseudomonadati</taxon>
        <taxon>Pseudomonadota</taxon>
        <taxon>Gammaproteobacteria</taxon>
        <taxon>Moraxellales</taxon>
        <taxon>Moraxellaceae</taxon>
        <taxon>Acinetobacter</taxon>
    </lineage>
</organism>
<dbReference type="Gene3D" id="3.50.50.60">
    <property type="entry name" value="FAD/NAD(P)-binding domain"/>
    <property type="match status" value="1"/>
</dbReference>
<sequence length="49" mass="5545">MLNLWLVGYGEWTGMASATIIGVSRTARTTVEEIVAYLHEIDTKNYLEK</sequence>
<proteinExistence type="predicted"/>
<accession>A0ABM9YML9</accession>
<dbReference type="InterPro" id="IPR036188">
    <property type="entry name" value="FAD/NAD-bd_sf"/>
</dbReference>
<evidence type="ECO:0000313" key="2">
    <source>
        <dbReference type="Proteomes" id="UP000018419"/>
    </source>
</evidence>
<name>A0ABM9YML9_ACIRA</name>
<gene>
    <name evidence="1" type="ORF">ACIRA0001_2959</name>
</gene>
<dbReference type="Proteomes" id="UP000018419">
    <property type="component" value="Unassembled WGS sequence"/>
</dbReference>
<protein>
    <submittedName>
        <fullName evidence="1">Uncharacterized protein</fullName>
    </submittedName>
</protein>
<keyword evidence="2" id="KW-1185">Reference proteome</keyword>
<comment type="caution">
    <text evidence="1">The sequence shown here is derived from an EMBL/GenBank/DDBJ whole genome shotgun (WGS) entry which is preliminary data.</text>
</comment>
<dbReference type="EMBL" id="ACVR01000047">
    <property type="protein sequence ID" value="EET82162.1"/>
    <property type="molecule type" value="Genomic_DNA"/>
</dbReference>
<evidence type="ECO:0000313" key="1">
    <source>
        <dbReference type="EMBL" id="EET82162.1"/>
    </source>
</evidence>
<reference evidence="1 2" key="1">
    <citation type="submission" date="2009-07" db="EMBL/GenBank/DDBJ databases">
        <authorList>
            <person name="Madupu R."/>
            <person name="Durkin A.S."/>
            <person name="Torralba M."/>
            <person name="Methe B."/>
            <person name="Sutton G.G."/>
            <person name="Strausberg R.L."/>
            <person name="Nelson K.E."/>
        </authorList>
    </citation>
    <scope>NUCLEOTIDE SEQUENCE [LARGE SCALE GENOMIC DNA]</scope>
    <source>
        <strain evidence="1 2">SK82</strain>
    </source>
</reference>